<evidence type="ECO:0000256" key="2">
    <source>
        <dbReference type="ARBA" id="ARBA00023015"/>
    </source>
</evidence>
<sequence length="518" mass="56426">MPYIKSEPDEFDTLSNGYGNFNSNQNFGNFPQSFSGSIDPSELSMGNGHFNQNYNFGGQNMSGSFHMGGGGAFNDDEILESLNSPQDFSGMQQNGGHSMSMNQGQMNGMYSNTPDGAPIQSPFTAGFDYSQFRPLGSIPQHMSPHQGGTYMNKRPSMQAQHRKSSAEQRNPMTPRTAGMAGLHIGTPESGSLQQNGQAIRAPNSGSRHQKSMSGQFDGTPSSMHSFLESPLSSPSNVTHHAGISQTISSKHASLPNKVEHSHSSETQEAKKRRRRASHNAVERRRRDNINERIQDLSMLVPQHRLDDDKIRKQLASNSPLSPSMGATSMSPPNAATSLLAGASGRRAASTAGNITLGLPIEEKEKGPNKGDILNGSVAWTRDLMWALYNKYVQEDELANYINQLGGQWPFQVSEDDKRMRTEVMDAIEKNDPSSFSYTRHDGSGLRVPKHTTLSGERIQNQNGNSLSPSSNLELSPGFHSGGSGTNSGSNPAQPQFWHSAGHAGMSFKEEDEFMELNS</sequence>
<dbReference type="Gene3D" id="4.10.280.10">
    <property type="entry name" value="Helix-loop-helix DNA-binding domain"/>
    <property type="match status" value="1"/>
</dbReference>
<dbReference type="CDD" id="cd11387">
    <property type="entry name" value="bHLHzip_USF_MITF"/>
    <property type="match status" value="1"/>
</dbReference>
<evidence type="ECO:0000256" key="1">
    <source>
        <dbReference type="ARBA" id="ARBA00004123"/>
    </source>
</evidence>
<feature type="region of interest" description="Disordered" evidence="5">
    <location>
        <begin position="138"/>
        <end position="288"/>
    </location>
</feature>
<evidence type="ECO:0000256" key="4">
    <source>
        <dbReference type="ARBA" id="ARBA00023242"/>
    </source>
</evidence>
<evidence type="ECO:0000313" key="8">
    <source>
        <dbReference type="Proteomes" id="UP001316803"/>
    </source>
</evidence>
<dbReference type="GO" id="GO:0046983">
    <property type="term" value="F:protein dimerization activity"/>
    <property type="evidence" value="ECO:0007669"/>
    <property type="project" value="InterPro"/>
</dbReference>
<evidence type="ECO:0000256" key="3">
    <source>
        <dbReference type="ARBA" id="ARBA00023163"/>
    </source>
</evidence>
<dbReference type="PANTHER" id="PTHR46117:SF3">
    <property type="entry name" value="FI24210P1"/>
    <property type="match status" value="1"/>
</dbReference>
<reference evidence="7 8" key="1">
    <citation type="submission" date="2022-12" db="EMBL/GenBank/DDBJ databases">
        <title>Genomic features and morphological characterization of a novel Knufia sp. strain isolated from spacecraft assembly facility.</title>
        <authorList>
            <person name="Teixeira M."/>
            <person name="Chander A.M."/>
            <person name="Stajich J.E."/>
            <person name="Venkateswaran K."/>
        </authorList>
    </citation>
    <scope>NUCLEOTIDE SEQUENCE [LARGE SCALE GENOMIC DNA]</scope>
    <source>
        <strain evidence="7 8">FJI-L2-BK-P2</strain>
    </source>
</reference>
<dbReference type="AlphaFoldDB" id="A0AAN8F455"/>
<protein>
    <recommendedName>
        <fullName evidence="6">BHLH domain-containing protein</fullName>
    </recommendedName>
</protein>
<feature type="region of interest" description="Disordered" evidence="5">
    <location>
        <begin position="430"/>
        <end position="449"/>
    </location>
</feature>
<keyword evidence="3" id="KW-0804">Transcription</keyword>
<dbReference type="EMBL" id="JAKLMC020000005">
    <property type="protein sequence ID" value="KAK5956263.1"/>
    <property type="molecule type" value="Genomic_DNA"/>
</dbReference>
<dbReference type="SUPFAM" id="SSF47459">
    <property type="entry name" value="HLH, helix-loop-helix DNA-binding domain"/>
    <property type="match status" value="1"/>
</dbReference>
<feature type="compositionally biased region" description="Low complexity" evidence="5">
    <location>
        <begin position="459"/>
        <end position="477"/>
    </location>
</feature>
<dbReference type="GO" id="GO:0005634">
    <property type="term" value="C:nucleus"/>
    <property type="evidence" value="ECO:0007669"/>
    <property type="project" value="UniProtKB-SubCell"/>
</dbReference>
<comment type="subcellular location">
    <subcellularLocation>
        <location evidence="1">Nucleus</location>
    </subcellularLocation>
</comment>
<accession>A0AAN8F455</accession>
<evidence type="ECO:0000313" key="7">
    <source>
        <dbReference type="EMBL" id="KAK5956263.1"/>
    </source>
</evidence>
<keyword evidence="8" id="KW-1185">Reference proteome</keyword>
<dbReference type="InterPro" id="IPR011598">
    <property type="entry name" value="bHLH_dom"/>
</dbReference>
<dbReference type="InterPro" id="IPR051732">
    <property type="entry name" value="USF"/>
</dbReference>
<dbReference type="SMART" id="SM00353">
    <property type="entry name" value="HLH"/>
    <property type="match status" value="1"/>
</dbReference>
<feature type="compositionally biased region" description="Polar residues" evidence="5">
    <location>
        <begin position="188"/>
        <end position="251"/>
    </location>
</feature>
<comment type="caution">
    <text evidence="7">The sequence shown here is derived from an EMBL/GenBank/DDBJ whole genome shotgun (WGS) entry which is preliminary data.</text>
</comment>
<dbReference type="PROSITE" id="PS50888">
    <property type="entry name" value="BHLH"/>
    <property type="match status" value="1"/>
</dbReference>
<organism evidence="7 8">
    <name type="scientific">Knufia fluminis</name>
    <dbReference type="NCBI Taxonomy" id="191047"/>
    <lineage>
        <taxon>Eukaryota</taxon>
        <taxon>Fungi</taxon>
        <taxon>Dikarya</taxon>
        <taxon>Ascomycota</taxon>
        <taxon>Pezizomycotina</taxon>
        <taxon>Eurotiomycetes</taxon>
        <taxon>Chaetothyriomycetidae</taxon>
        <taxon>Chaetothyriales</taxon>
        <taxon>Trichomeriaceae</taxon>
        <taxon>Knufia</taxon>
    </lineage>
</organism>
<dbReference type="InterPro" id="IPR036638">
    <property type="entry name" value="HLH_DNA-bd_sf"/>
</dbReference>
<feature type="compositionally biased region" description="Acidic residues" evidence="5">
    <location>
        <begin position="509"/>
        <end position="518"/>
    </location>
</feature>
<name>A0AAN8F455_9EURO</name>
<dbReference type="GO" id="GO:0000978">
    <property type="term" value="F:RNA polymerase II cis-regulatory region sequence-specific DNA binding"/>
    <property type="evidence" value="ECO:0007669"/>
    <property type="project" value="TreeGrafter"/>
</dbReference>
<evidence type="ECO:0000259" key="6">
    <source>
        <dbReference type="PROSITE" id="PS50888"/>
    </source>
</evidence>
<keyword evidence="4" id="KW-0539">Nucleus</keyword>
<feature type="domain" description="BHLH" evidence="6">
    <location>
        <begin position="273"/>
        <end position="383"/>
    </location>
</feature>
<keyword evidence="2" id="KW-0805">Transcription regulation</keyword>
<feature type="region of interest" description="Disordered" evidence="5">
    <location>
        <begin position="457"/>
        <end position="518"/>
    </location>
</feature>
<dbReference type="Proteomes" id="UP001316803">
    <property type="component" value="Unassembled WGS sequence"/>
</dbReference>
<dbReference type="GO" id="GO:0000981">
    <property type="term" value="F:DNA-binding transcription factor activity, RNA polymerase II-specific"/>
    <property type="evidence" value="ECO:0007669"/>
    <property type="project" value="TreeGrafter"/>
</dbReference>
<proteinExistence type="predicted"/>
<feature type="compositionally biased region" description="Basic and acidic residues" evidence="5">
    <location>
        <begin position="257"/>
        <end position="269"/>
    </location>
</feature>
<evidence type="ECO:0000256" key="5">
    <source>
        <dbReference type="SAM" id="MobiDB-lite"/>
    </source>
</evidence>
<dbReference type="PANTHER" id="PTHR46117">
    <property type="entry name" value="FI24210P1"/>
    <property type="match status" value="1"/>
</dbReference>
<gene>
    <name evidence="7" type="ORF">OHC33_002839</name>
</gene>
<dbReference type="Pfam" id="PF00010">
    <property type="entry name" value="HLH"/>
    <property type="match status" value="1"/>
</dbReference>